<dbReference type="AlphaFoldDB" id="A0AAD7D601"/>
<protein>
    <submittedName>
        <fullName evidence="2">Uncharacterized protein</fullName>
    </submittedName>
</protein>
<organism evidence="2 3">
    <name type="scientific">Mycena rosella</name>
    <name type="common">Pink bonnet</name>
    <name type="synonym">Agaricus rosellus</name>
    <dbReference type="NCBI Taxonomy" id="1033263"/>
    <lineage>
        <taxon>Eukaryota</taxon>
        <taxon>Fungi</taxon>
        <taxon>Dikarya</taxon>
        <taxon>Basidiomycota</taxon>
        <taxon>Agaricomycotina</taxon>
        <taxon>Agaricomycetes</taxon>
        <taxon>Agaricomycetidae</taxon>
        <taxon>Agaricales</taxon>
        <taxon>Marasmiineae</taxon>
        <taxon>Mycenaceae</taxon>
        <taxon>Mycena</taxon>
    </lineage>
</organism>
<comment type="caution">
    <text evidence="2">The sequence shown here is derived from an EMBL/GenBank/DDBJ whole genome shotgun (WGS) entry which is preliminary data.</text>
</comment>
<dbReference type="Proteomes" id="UP001221757">
    <property type="component" value="Unassembled WGS sequence"/>
</dbReference>
<sequence>MSESVGVGGIKSVGGGGMAAALCRRAPLRHRHLAFSSSFLFCVLAADARQGNSPPIPSPIIGVGVLRGQTPRAKPTLIPPPRECANPSAVVASNRSAVVAWHAAFCRRLHPYDTNTLPFPPPSFFVSPQWMRARAWRATNSPSFPSPMIGVLRDQTLRAKPTLILHPLIPSPGRGLAGVGGWGCVAKERAREAGPAPRCEMRRPGHMPTGARAQRPTACLTPTPPPTPTPTPTPTPPPTPTSTSTRLTRLEEAHARASRKRMHARPAPRDETNMDGWRTARNWPSGPASNARRLDCGLGRIER</sequence>
<proteinExistence type="predicted"/>
<evidence type="ECO:0000313" key="3">
    <source>
        <dbReference type="Proteomes" id="UP001221757"/>
    </source>
</evidence>
<accession>A0AAD7D601</accession>
<feature type="compositionally biased region" description="Basic and acidic residues" evidence="1">
    <location>
        <begin position="292"/>
        <end position="303"/>
    </location>
</feature>
<feature type="compositionally biased region" description="Pro residues" evidence="1">
    <location>
        <begin position="222"/>
        <end position="240"/>
    </location>
</feature>
<evidence type="ECO:0000313" key="2">
    <source>
        <dbReference type="EMBL" id="KAJ7678670.1"/>
    </source>
</evidence>
<reference evidence="2" key="1">
    <citation type="submission" date="2023-03" db="EMBL/GenBank/DDBJ databases">
        <title>Massive genome expansion in bonnet fungi (Mycena s.s.) driven by repeated elements and novel gene families across ecological guilds.</title>
        <authorList>
            <consortium name="Lawrence Berkeley National Laboratory"/>
            <person name="Harder C.B."/>
            <person name="Miyauchi S."/>
            <person name="Viragh M."/>
            <person name="Kuo A."/>
            <person name="Thoen E."/>
            <person name="Andreopoulos B."/>
            <person name="Lu D."/>
            <person name="Skrede I."/>
            <person name="Drula E."/>
            <person name="Henrissat B."/>
            <person name="Morin E."/>
            <person name="Kohler A."/>
            <person name="Barry K."/>
            <person name="LaButti K."/>
            <person name="Morin E."/>
            <person name="Salamov A."/>
            <person name="Lipzen A."/>
            <person name="Mereny Z."/>
            <person name="Hegedus B."/>
            <person name="Baldrian P."/>
            <person name="Stursova M."/>
            <person name="Weitz H."/>
            <person name="Taylor A."/>
            <person name="Grigoriev I.V."/>
            <person name="Nagy L.G."/>
            <person name="Martin F."/>
            <person name="Kauserud H."/>
        </authorList>
    </citation>
    <scope>NUCLEOTIDE SEQUENCE</scope>
    <source>
        <strain evidence="2">CBHHK067</strain>
    </source>
</reference>
<feature type="compositionally biased region" description="Basic residues" evidence="1">
    <location>
        <begin position="256"/>
        <end position="266"/>
    </location>
</feature>
<gene>
    <name evidence="2" type="ORF">B0H17DRAFT_1139228</name>
</gene>
<feature type="region of interest" description="Disordered" evidence="1">
    <location>
        <begin position="195"/>
        <end position="303"/>
    </location>
</feature>
<dbReference type="EMBL" id="JARKIE010000132">
    <property type="protein sequence ID" value="KAJ7678670.1"/>
    <property type="molecule type" value="Genomic_DNA"/>
</dbReference>
<evidence type="ECO:0000256" key="1">
    <source>
        <dbReference type="SAM" id="MobiDB-lite"/>
    </source>
</evidence>
<keyword evidence="3" id="KW-1185">Reference proteome</keyword>
<name>A0AAD7D601_MYCRO</name>